<name>A0ABW4KM07_9BURK</name>
<dbReference type="EMBL" id="JBHUEJ010000002">
    <property type="protein sequence ID" value="MFD1709055.1"/>
    <property type="molecule type" value="Genomic_DNA"/>
</dbReference>
<protein>
    <recommendedName>
        <fullName evidence="3">Primosomal replication protein N</fullName>
    </recommendedName>
</protein>
<comment type="caution">
    <text evidence="1">The sequence shown here is derived from an EMBL/GenBank/DDBJ whole genome shotgun (WGS) entry which is preliminary data.</text>
</comment>
<evidence type="ECO:0000313" key="1">
    <source>
        <dbReference type="EMBL" id="MFD1709055.1"/>
    </source>
</evidence>
<organism evidence="1 2">
    <name type="scientific">Ottowia flava</name>
    <dbReference type="NCBI Taxonomy" id="2675430"/>
    <lineage>
        <taxon>Bacteria</taxon>
        <taxon>Pseudomonadati</taxon>
        <taxon>Pseudomonadota</taxon>
        <taxon>Betaproteobacteria</taxon>
        <taxon>Burkholderiales</taxon>
        <taxon>Comamonadaceae</taxon>
        <taxon>Ottowia</taxon>
    </lineage>
</organism>
<evidence type="ECO:0008006" key="3">
    <source>
        <dbReference type="Google" id="ProtNLM"/>
    </source>
</evidence>
<accession>A0ABW4KM07</accession>
<proteinExistence type="predicted"/>
<evidence type="ECO:0000313" key="2">
    <source>
        <dbReference type="Proteomes" id="UP001597304"/>
    </source>
</evidence>
<sequence>MTTATFHGTLVARPEVRYLPAGKDGLPVPVLCLRLRNEGLGSNPITVQQHFKAGATRQCEAAARRLKPGQQLTVEAPLTALQLTVAGAAHIHTEKKKGNP</sequence>
<gene>
    <name evidence="1" type="ORF">ACFSF0_00390</name>
</gene>
<dbReference type="Proteomes" id="UP001597304">
    <property type="component" value="Unassembled WGS sequence"/>
</dbReference>
<keyword evidence="2" id="KW-1185">Reference proteome</keyword>
<reference evidence="2" key="1">
    <citation type="journal article" date="2019" name="Int. J. Syst. Evol. Microbiol.">
        <title>The Global Catalogue of Microorganisms (GCM) 10K type strain sequencing project: providing services to taxonomists for standard genome sequencing and annotation.</title>
        <authorList>
            <consortium name="The Broad Institute Genomics Platform"/>
            <consortium name="The Broad Institute Genome Sequencing Center for Infectious Disease"/>
            <person name="Wu L."/>
            <person name="Ma J."/>
        </authorList>
    </citation>
    <scope>NUCLEOTIDE SEQUENCE [LARGE SCALE GENOMIC DNA]</scope>
    <source>
        <strain evidence="2">LMG 29247</strain>
    </source>
</reference>
<dbReference type="RefSeq" id="WP_187265758.1">
    <property type="nucleotide sequence ID" value="NZ_JBHUEJ010000002.1"/>
</dbReference>